<dbReference type="EMBL" id="NGJU01000001">
    <property type="protein sequence ID" value="RST97750.1"/>
    <property type="molecule type" value="Genomic_DNA"/>
</dbReference>
<keyword evidence="1" id="KW-0472">Membrane</keyword>
<reference evidence="2 3" key="1">
    <citation type="submission" date="2017-05" db="EMBL/GenBank/DDBJ databases">
        <title>Vagococcus spp. assemblies.</title>
        <authorList>
            <person name="Gulvik C.A."/>
        </authorList>
    </citation>
    <scope>NUCLEOTIDE SEQUENCE [LARGE SCALE GENOMIC DNA]</scope>
    <source>
        <strain evidence="2 3">NCFB 2777</strain>
    </source>
</reference>
<name>A0A429ZVL8_9ENTE</name>
<evidence type="ECO:0000313" key="3">
    <source>
        <dbReference type="Proteomes" id="UP000287239"/>
    </source>
</evidence>
<accession>A0A429ZVL8</accession>
<dbReference type="GeneID" id="98566775"/>
<keyword evidence="3" id="KW-1185">Reference proteome</keyword>
<dbReference type="AlphaFoldDB" id="A0A429ZVL8"/>
<comment type="caution">
    <text evidence="2">The sequence shown here is derived from an EMBL/GenBank/DDBJ whole genome shotgun (WGS) entry which is preliminary data.</text>
</comment>
<sequence>MKNRKEIRYQEFLGGMIGGIIIILVFGVRYTLEGSLVEWLSAIGTLGAVIISLWLARDNKNYSNITGDCFESVIAYGDYDDYQKFISIEDFEKAEKLLFEGKILFYNPSDFPKTIYNLKMRYEFINQNNESLDTMNELRDDKRNVIDYISLSPRETKVLQVKQVLNKQDVQNEFHYYFFNARKIYIEGQNEMKEAVYINVFINNAPS</sequence>
<protein>
    <submittedName>
        <fullName evidence="2">Uncharacterized protein</fullName>
    </submittedName>
</protein>
<feature type="transmembrane region" description="Helical" evidence="1">
    <location>
        <begin position="36"/>
        <end position="56"/>
    </location>
</feature>
<keyword evidence="1" id="KW-1133">Transmembrane helix</keyword>
<keyword evidence="1" id="KW-0812">Transmembrane</keyword>
<feature type="transmembrane region" description="Helical" evidence="1">
    <location>
        <begin position="12"/>
        <end position="30"/>
    </location>
</feature>
<dbReference type="OrthoDB" id="2241916at2"/>
<dbReference type="RefSeq" id="WP_126777903.1">
    <property type="nucleotide sequence ID" value="NZ_NGJU01000001.1"/>
</dbReference>
<evidence type="ECO:0000313" key="2">
    <source>
        <dbReference type="EMBL" id="RST97750.1"/>
    </source>
</evidence>
<organism evidence="2 3">
    <name type="scientific">Vagococcus salmoninarum</name>
    <dbReference type="NCBI Taxonomy" id="2739"/>
    <lineage>
        <taxon>Bacteria</taxon>
        <taxon>Bacillati</taxon>
        <taxon>Bacillota</taxon>
        <taxon>Bacilli</taxon>
        <taxon>Lactobacillales</taxon>
        <taxon>Enterococcaceae</taxon>
        <taxon>Vagococcus</taxon>
    </lineage>
</organism>
<dbReference type="Proteomes" id="UP000287239">
    <property type="component" value="Unassembled WGS sequence"/>
</dbReference>
<proteinExistence type="predicted"/>
<gene>
    <name evidence="2" type="ORF">CBF35_00215</name>
</gene>
<evidence type="ECO:0000256" key="1">
    <source>
        <dbReference type="SAM" id="Phobius"/>
    </source>
</evidence>